<evidence type="ECO:0000313" key="3">
    <source>
        <dbReference type="EMBL" id="KAB0792449.1"/>
    </source>
</evidence>
<evidence type="ECO:0000256" key="1">
    <source>
        <dbReference type="SAM" id="Coils"/>
    </source>
</evidence>
<keyword evidence="4" id="KW-1185">Reference proteome</keyword>
<sequence>MTQRIRSCSSNTNLDTVNCDAYQTRLLPRSKAPSRSNTRECSATQLKGYKKSKGRSVPKETSKSSVTSEVSKNRQPWANLLTSSRSVDSVTTFDGCDPLRTVHFLSKELSSKLQCASFGDPHVYDLILSMQHALNRVPAEVTSTPNLPLKQSQNEINNYDKEIPEKLLPEKSERGCQTIDRRHLEVNTAKLQLSCEQIEKSYNILRKEKEHVENLLRLECERVASFRKQNAVLQHENAAIARQRDELETKLKQYKQVDPNELKVRIEDLLRQRVELEHENIGLRHRLTTVDIEREKFVTLLGMRDRQINEILSEIDALQEIVREQLLELQKVPIVSSTSSVTTLLSDVET</sequence>
<dbReference type="InParanoid" id="A0A5N4A5B0"/>
<gene>
    <name evidence="3" type="ORF">PPYR_14408</name>
</gene>
<evidence type="ECO:0000313" key="4">
    <source>
        <dbReference type="Proteomes" id="UP000327044"/>
    </source>
</evidence>
<protein>
    <submittedName>
        <fullName evidence="3">Uncharacterized protein</fullName>
    </submittedName>
</protein>
<accession>A0A5N4A5B0</accession>
<keyword evidence="1" id="KW-0175">Coiled coil</keyword>
<dbReference type="AlphaFoldDB" id="A0A5N4A5B0"/>
<evidence type="ECO:0000256" key="2">
    <source>
        <dbReference type="SAM" id="MobiDB-lite"/>
    </source>
</evidence>
<dbReference type="OrthoDB" id="8193820at2759"/>
<reference evidence="3 4" key="1">
    <citation type="journal article" date="2018" name="Elife">
        <title>Firefly genomes illuminate parallel origins of bioluminescence in beetles.</title>
        <authorList>
            <person name="Fallon T.R."/>
            <person name="Lower S.E."/>
            <person name="Chang C.H."/>
            <person name="Bessho-Uehara M."/>
            <person name="Martin G.J."/>
            <person name="Bewick A.J."/>
            <person name="Behringer M."/>
            <person name="Debat H.J."/>
            <person name="Wong I."/>
            <person name="Day J.C."/>
            <person name="Suvorov A."/>
            <person name="Silva C.J."/>
            <person name="Stanger-Hall K.F."/>
            <person name="Hall D.W."/>
            <person name="Schmitz R.J."/>
            <person name="Nelson D.R."/>
            <person name="Lewis S.M."/>
            <person name="Shigenobu S."/>
            <person name="Bybee S.M."/>
            <person name="Larracuente A.M."/>
            <person name="Oba Y."/>
            <person name="Weng J.K."/>
        </authorList>
    </citation>
    <scope>NUCLEOTIDE SEQUENCE [LARGE SCALE GENOMIC DNA]</scope>
    <source>
        <strain evidence="3">1611_PpyrPB1</strain>
        <tissue evidence="3">Whole body</tissue>
    </source>
</reference>
<feature type="region of interest" description="Disordered" evidence="2">
    <location>
        <begin position="47"/>
        <end position="72"/>
    </location>
</feature>
<dbReference type="Proteomes" id="UP000327044">
    <property type="component" value="Unassembled WGS sequence"/>
</dbReference>
<feature type="coiled-coil region" evidence="1">
    <location>
        <begin position="195"/>
        <end position="328"/>
    </location>
</feature>
<dbReference type="EMBL" id="VVIM01000010">
    <property type="protein sequence ID" value="KAB0792449.1"/>
    <property type="molecule type" value="Genomic_DNA"/>
</dbReference>
<comment type="caution">
    <text evidence="3">The sequence shown here is derived from an EMBL/GenBank/DDBJ whole genome shotgun (WGS) entry which is preliminary data.</text>
</comment>
<name>A0A5N4A5B0_PHOPY</name>
<organism evidence="3 4">
    <name type="scientific">Photinus pyralis</name>
    <name type="common">Common eastern firefly</name>
    <name type="synonym">Lampyris pyralis</name>
    <dbReference type="NCBI Taxonomy" id="7054"/>
    <lineage>
        <taxon>Eukaryota</taxon>
        <taxon>Metazoa</taxon>
        <taxon>Ecdysozoa</taxon>
        <taxon>Arthropoda</taxon>
        <taxon>Hexapoda</taxon>
        <taxon>Insecta</taxon>
        <taxon>Pterygota</taxon>
        <taxon>Neoptera</taxon>
        <taxon>Endopterygota</taxon>
        <taxon>Coleoptera</taxon>
        <taxon>Polyphaga</taxon>
        <taxon>Elateriformia</taxon>
        <taxon>Elateroidea</taxon>
        <taxon>Lampyridae</taxon>
        <taxon>Lampyrinae</taxon>
        <taxon>Photinus</taxon>
    </lineage>
</organism>
<proteinExistence type="predicted"/>